<comment type="caution">
    <text evidence="1">The sequence shown here is derived from an EMBL/GenBank/DDBJ whole genome shotgun (WGS) entry which is preliminary data.</text>
</comment>
<evidence type="ECO:0000313" key="1">
    <source>
        <dbReference type="EMBL" id="KAJ2905015.1"/>
    </source>
</evidence>
<reference evidence="1" key="1">
    <citation type="submission" date="2022-07" db="EMBL/GenBank/DDBJ databases">
        <title>Draft genome sequence of Zalerion maritima ATCC 34329, a (micro)plastics degrading marine fungus.</title>
        <authorList>
            <person name="Paco A."/>
            <person name="Goncalves M.F.M."/>
            <person name="Rocha-Santos T.A.P."/>
            <person name="Alves A."/>
        </authorList>
    </citation>
    <scope>NUCLEOTIDE SEQUENCE</scope>
    <source>
        <strain evidence="1">ATCC 34329</strain>
    </source>
</reference>
<gene>
    <name evidence="1" type="ORF">MKZ38_006671</name>
</gene>
<evidence type="ECO:0000313" key="2">
    <source>
        <dbReference type="Proteomes" id="UP001201980"/>
    </source>
</evidence>
<name>A0AAD5RXC5_9PEZI</name>
<keyword evidence="2" id="KW-1185">Reference proteome</keyword>
<accession>A0AAD5RXC5</accession>
<dbReference type="EMBL" id="JAKWBI020000040">
    <property type="protein sequence ID" value="KAJ2905015.1"/>
    <property type="molecule type" value="Genomic_DNA"/>
</dbReference>
<protein>
    <submittedName>
        <fullName evidence="1">Uncharacterized protein</fullName>
    </submittedName>
</protein>
<organism evidence="1 2">
    <name type="scientific">Zalerion maritima</name>
    <dbReference type="NCBI Taxonomy" id="339359"/>
    <lineage>
        <taxon>Eukaryota</taxon>
        <taxon>Fungi</taxon>
        <taxon>Dikarya</taxon>
        <taxon>Ascomycota</taxon>
        <taxon>Pezizomycotina</taxon>
        <taxon>Sordariomycetes</taxon>
        <taxon>Lulworthiomycetidae</taxon>
        <taxon>Lulworthiales</taxon>
        <taxon>Lulworthiaceae</taxon>
        <taxon>Zalerion</taxon>
    </lineage>
</organism>
<sequence length="165" mass="18490">MCKDQWMSAWLTCCDQAQNKLDDIMRHWKQAGREPAFDPSIYMESIGDEVATIMIHTARRLQRQEAIQVVRELSEAHSTNGTGIPEEFHEHTILKFKYSRRIPSKGDGTGSIEACTMHHFLEATAAPNGILYVQLLASAMSELDSLRAYQVPTGEAKIPSARTGI</sequence>
<dbReference type="AlphaFoldDB" id="A0AAD5RXC5"/>
<proteinExistence type="predicted"/>
<dbReference type="Proteomes" id="UP001201980">
    <property type="component" value="Unassembled WGS sequence"/>
</dbReference>